<feature type="domain" description="DUF4097" evidence="3">
    <location>
        <begin position="122"/>
        <end position="252"/>
    </location>
</feature>
<dbReference type="Pfam" id="PF13349">
    <property type="entry name" value="DUF4097"/>
    <property type="match status" value="1"/>
</dbReference>
<gene>
    <name evidence="4" type="ORF">OG814_26915</name>
</gene>
<feature type="chain" id="PRO_5045545454" evidence="2">
    <location>
        <begin position="27"/>
        <end position="256"/>
    </location>
</feature>
<evidence type="ECO:0000313" key="5">
    <source>
        <dbReference type="Proteomes" id="UP001622594"/>
    </source>
</evidence>
<dbReference type="Proteomes" id="UP001622594">
    <property type="component" value="Chromosome"/>
</dbReference>
<evidence type="ECO:0000256" key="1">
    <source>
        <dbReference type="SAM" id="MobiDB-lite"/>
    </source>
</evidence>
<dbReference type="PROSITE" id="PS51257">
    <property type="entry name" value="PROKAR_LIPOPROTEIN"/>
    <property type="match status" value="1"/>
</dbReference>
<feature type="signal peptide" evidence="2">
    <location>
        <begin position="1"/>
        <end position="26"/>
    </location>
</feature>
<dbReference type="EMBL" id="CP108188">
    <property type="protein sequence ID" value="WTR72649.1"/>
    <property type="molecule type" value="Genomic_DNA"/>
</dbReference>
<sequence length="256" mass="26806">MAAVGRPFRVLLASAGVLLASFTLVGCGGADVDEAPVERKSFAFGGDALTVDSDNSRLVITPADIDDVRVERQVDGWVFMGSGPDASWKLVDGRLTLRVDCDAVASDCEAVHRIQVPRNVAVTVEDDNGDVRAEGFATPLKVRSDNGDVHVREAGGPLDLGSTNGDVVVEAGTTAPEVLVRSDNGDVRVDLGTVPRRVDVVTDNGDVTVSLPSAEYAVTGASDNGDVRIDVPRREKSGHSVNVRSDNGDVSVLTAN</sequence>
<proteinExistence type="predicted"/>
<protein>
    <submittedName>
        <fullName evidence="4">DUF4097 domain-containing protein</fullName>
    </submittedName>
</protein>
<keyword evidence="2" id="KW-0732">Signal</keyword>
<evidence type="ECO:0000256" key="2">
    <source>
        <dbReference type="SAM" id="SignalP"/>
    </source>
</evidence>
<feature type="region of interest" description="Disordered" evidence="1">
    <location>
        <begin position="235"/>
        <end position="256"/>
    </location>
</feature>
<dbReference type="Gene3D" id="2.160.20.120">
    <property type="match status" value="1"/>
</dbReference>
<accession>A0ABZ1LHT7</accession>
<evidence type="ECO:0000313" key="4">
    <source>
        <dbReference type="EMBL" id="WTR72649.1"/>
    </source>
</evidence>
<dbReference type="RefSeq" id="WP_327161789.1">
    <property type="nucleotide sequence ID" value="NZ_CP108062.1"/>
</dbReference>
<reference evidence="4 5" key="1">
    <citation type="submission" date="2022-10" db="EMBL/GenBank/DDBJ databases">
        <title>The complete genomes of actinobacterial strains from the NBC collection.</title>
        <authorList>
            <person name="Joergensen T.S."/>
            <person name="Alvarez Arevalo M."/>
            <person name="Sterndorff E.B."/>
            <person name="Faurdal D."/>
            <person name="Vuksanovic O."/>
            <person name="Mourched A.-S."/>
            <person name="Charusanti P."/>
            <person name="Shaw S."/>
            <person name="Blin K."/>
            <person name="Weber T."/>
        </authorList>
    </citation>
    <scope>NUCLEOTIDE SEQUENCE [LARGE SCALE GENOMIC DNA]</scope>
    <source>
        <strain evidence="4 5">NBC_00123</strain>
    </source>
</reference>
<keyword evidence="5" id="KW-1185">Reference proteome</keyword>
<organism evidence="4 5">
    <name type="scientific">Streptomyces zaomyceticus</name>
    <dbReference type="NCBI Taxonomy" id="68286"/>
    <lineage>
        <taxon>Bacteria</taxon>
        <taxon>Bacillati</taxon>
        <taxon>Actinomycetota</taxon>
        <taxon>Actinomycetes</taxon>
        <taxon>Kitasatosporales</taxon>
        <taxon>Streptomycetaceae</taxon>
        <taxon>Streptomyces</taxon>
    </lineage>
</organism>
<evidence type="ECO:0000259" key="3">
    <source>
        <dbReference type="Pfam" id="PF13349"/>
    </source>
</evidence>
<name>A0ABZ1LHT7_9ACTN</name>
<dbReference type="InterPro" id="IPR025164">
    <property type="entry name" value="Toastrack_DUF4097"/>
</dbReference>